<dbReference type="GO" id="GO:0008374">
    <property type="term" value="F:O-acyltransferase activity"/>
    <property type="evidence" value="ECO:0007669"/>
    <property type="project" value="InterPro"/>
</dbReference>
<dbReference type="EMBL" id="LVLJ01000305">
    <property type="protein sequence ID" value="OAE34901.1"/>
    <property type="molecule type" value="Genomic_DNA"/>
</dbReference>
<organism evidence="1 2">
    <name type="scientific">Marchantia polymorpha subsp. ruderalis</name>
    <dbReference type="NCBI Taxonomy" id="1480154"/>
    <lineage>
        <taxon>Eukaryota</taxon>
        <taxon>Viridiplantae</taxon>
        <taxon>Streptophyta</taxon>
        <taxon>Embryophyta</taxon>
        <taxon>Marchantiophyta</taxon>
        <taxon>Marchantiopsida</taxon>
        <taxon>Marchantiidae</taxon>
        <taxon>Marchantiales</taxon>
        <taxon>Marchantiaceae</taxon>
        <taxon>Marchantia</taxon>
    </lineage>
</organism>
<gene>
    <name evidence="1" type="ORF">AXG93_1587s1320</name>
</gene>
<dbReference type="Gene3D" id="3.40.50.1820">
    <property type="entry name" value="alpha/beta hydrolase"/>
    <property type="match status" value="1"/>
</dbReference>
<accession>A0A176WQL3</accession>
<comment type="caution">
    <text evidence="1">The sequence shown here is derived from an EMBL/GenBank/DDBJ whole genome shotgun (WGS) entry which is preliminary data.</text>
</comment>
<name>A0A176WQL3_MARPO</name>
<dbReference type="GO" id="GO:0006629">
    <property type="term" value="P:lipid metabolic process"/>
    <property type="evidence" value="ECO:0007669"/>
    <property type="project" value="InterPro"/>
</dbReference>
<dbReference type="PANTHER" id="PTHR11440">
    <property type="entry name" value="LECITHIN-CHOLESTEROL ACYLTRANSFERASE-RELATED"/>
    <property type="match status" value="1"/>
</dbReference>
<sequence>MRVKWNIWDVIDKIEEWWPWHDQSTDDKDFNPDLNPVLLVPGIGGSILNAVDEKGKKERIWVRLFAADHEFRAKLWSFYNPETGKTESLDPTIQIEVPDDRFGLYGCDILDPDIILRLDVVYYFHDLIKQLLSWGYSEGTTLFGFPYDFRQSNRLPERMQEFETKLKQMYEASGGKKVDIVSHSMGGLIVKNFLALHPEVFEKYVNKWIAVTVPFQGAPGFIMDCLLTGVEFVKGWQRELFIAKWSMHQLASPLCLWSQLIECPSVYELMASPHFEWNDVPELRLWHQRVGGNGESECEMEVFGPKDCIGVMMAALKDNMLEYNGEQVNVPLNRDIMAWAMETFRIQKTAKLPKSVTFYNVFGTELLTPMHVCYGSQESPIQMLQDILRTEADYEFANGDGTVPAESAMADELDAKARIGIPGEHRGILNDDRFFRIMKSWLGCDTDPFYDPLNDYVILPTKAEFEEHKRQRIMISTEGDDTEDLVTDFDENEDYVMDMEKEYIATISSRTSDTRAEAHAHVTRSRLSVAEKKDCIEIDTVGVAEGADAKKTATALDQAMAAASEEAIAANTRGKRATIIAR</sequence>
<dbReference type="Proteomes" id="UP000077202">
    <property type="component" value="Unassembled WGS sequence"/>
</dbReference>
<dbReference type="InterPro" id="IPR029058">
    <property type="entry name" value="AB_hydrolase_fold"/>
</dbReference>
<reference evidence="1" key="1">
    <citation type="submission" date="2016-03" db="EMBL/GenBank/DDBJ databases">
        <title>Mechanisms controlling the formation of the plant cell surface in tip-growing cells are functionally conserved among land plants.</title>
        <authorList>
            <person name="Honkanen S."/>
            <person name="Jones V.A."/>
            <person name="Morieri G."/>
            <person name="Champion C."/>
            <person name="Hetherington A.J."/>
            <person name="Kelly S."/>
            <person name="Saint-Marcoux D."/>
            <person name="Proust H."/>
            <person name="Prescott H."/>
            <person name="Dolan L."/>
        </authorList>
    </citation>
    <scope>NUCLEOTIDE SEQUENCE [LARGE SCALE GENOMIC DNA]</scope>
    <source>
        <tissue evidence="1">Whole gametophyte</tissue>
    </source>
</reference>
<dbReference type="Pfam" id="PF02450">
    <property type="entry name" value="LCAT"/>
    <property type="match status" value="1"/>
</dbReference>
<dbReference type="InterPro" id="IPR003386">
    <property type="entry name" value="LACT/PDAT_acylTrfase"/>
</dbReference>
<evidence type="ECO:0000313" key="2">
    <source>
        <dbReference type="Proteomes" id="UP000077202"/>
    </source>
</evidence>
<dbReference type="AlphaFoldDB" id="A0A176WQL3"/>
<proteinExistence type="predicted"/>
<protein>
    <submittedName>
        <fullName evidence="1">Uncharacterized protein</fullName>
    </submittedName>
</protein>
<keyword evidence="2" id="KW-1185">Reference proteome</keyword>
<evidence type="ECO:0000313" key="1">
    <source>
        <dbReference type="EMBL" id="OAE34901.1"/>
    </source>
</evidence>
<dbReference type="SUPFAM" id="SSF53474">
    <property type="entry name" value="alpha/beta-Hydrolases"/>
    <property type="match status" value="1"/>
</dbReference>